<organism evidence="1 2">
    <name type="scientific">Novimethylophilus kurashikiensis</name>
    <dbReference type="NCBI Taxonomy" id="1825523"/>
    <lineage>
        <taxon>Bacteria</taxon>
        <taxon>Pseudomonadati</taxon>
        <taxon>Pseudomonadota</taxon>
        <taxon>Betaproteobacteria</taxon>
        <taxon>Nitrosomonadales</taxon>
        <taxon>Methylophilaceae</taxon>
        <taxon>Novimethylophilus</taxon>
    </lineage>
</organism>
<evidence type="ECO:0000313" key="1">
    <source>
        <dbReference type="EMBL" id="GBG14321.1"/>
    </source>
</evidence>
<dbReference type="EMBL" id="BDOQ01000007">
    <property type="protein sequence ID" value="GBG14321.1"/>
    <property type="molecule type" value="Genomic_DNA"/>
</dbReference>
<reference evidence="1 2" key="1">
    <citation type="journal article" date="2018" name="Environ. Microbiol.">
        <title>Isolation and genomic characterization of Novimethylophilus kurashikiensis gen. nov. sp. nov., a new lanthanide-dependent methylotrophic species of Methylophilaceae.</title>
        <authorList>
            <person name="Lv H."/>
            <person name="Sahin N."/>
            <person name="Tani A."/>
        </authorList>
    </citation>
    <scope>NUCLEOTIDE SEQUENCE [LARGE SCALE GENOMIC DNA]</scope>
    <source>
        <strain evidence="1 2">La2-4</strain>
    </source>
</reference>
<dbReference type="InterPro" id="IPR011338">
    <property type="entry name" value="BamHI/BglII/BstY"/>
</dbReference>
<dbReference type="GO" id="GO:0003677">
    <property type="term" value="F:DNA binding"/>
    <property type="evidence" value="ECO:0007669"/>
    <property type="project" value="InterPro"/>
</dbReference>
<dbReference type="Pfam" id="PF09195">
    <property type="entry name" value="Endonuc-BglII"/>
    <property type="match status" value="1"/>
</dbReference>
<dbReference type="AlphaFoldDB" id="A0A2R5FC91"/>
<protein>
    <submittedName>
        <fullName evidence="1">Uncharacterized protein</fullName>
    </submittedName>
</protein>
<dbReference type="GO" id="GO:0009036">
    <property type="term" value="F:type II site-specific deoxyribonuclease activity"/>
    <property type="evidence" value="ECO:0007669"/>
    <property type="project" value="InterPro"/>
</dbReference>
<dbReference type="Gene3D" id="3.40.91.20">
    <property type="match status" value="1"/>
</dbReference>
<dbReference type="GO" id="GO:0009307">
    <property type="term" value="P:DNA restriction-modification system"/>
    <property type="evidence" value="ECO:0007669"/>
    <property type="project" value="InterPro"/>
</dbReference>
<dbReference type="SUPFAM" id="SSF52980">
    <property type="entry name" value="Restriction endonuclease-like"/>
    <property type="match status" value="1"/>
</dbReference>
<dbReference type="RefSeq" id="WP_109015518.1">
    <property type="nucleotide sequence ID" value="NZ_BDOQ01000007.1"/>
</dbReference>
<dbReference type="GO" id="GO:0000287">
    <property type="term" value="F:magnesium ion binding"/>
    <property type="evidence" value="ECO:0007669"/>
    <property type="project" value="InterPro"/>
</dbReference>
<proteinExistence type="predicted"/>
<dbReference type="InterPro" id="IPR011335">
    <property type="entry name" value="Restrct_endonuc-II-like"/>
</dbReference>
<dbReference type="Proteomes" id="UP000245081">
    <property type="component" value="Unassembled WGS sequence"/>
</dbReference>
<comment type="caution">
    <text evidence="1">The sequence shown here is derived from an EMBL/GenBank/DDBJ whole genome shotgun (WGS) entry which is preliminary data.</text>
</comment>
<accession>A0A2R5FC91</accession>
<keyword evidence="2" id="KW-1185">Reference proteome</keyword>
<gene>
    <name evidence="1" type="ORF">NMK_1919</name>
</gene>
<name>A0A2R5FC91_9PROT</name>
<sequence>MQILEVRDFGLDPKHPRAEILQQLSAIVDSVPFPVWPGYAKLPEHIGNIPALNALFAAQLKAHGWRVGHPLATGDIPDAYKEVAGARVAVEIQCANIARDEADIVKFMRLAEANQADVFVRIALAHETGALFAKGIATPEHFCRSIERLGSRYAGVPTISISMGHHGVAQEDFSGYGIAVQELKHCSSHPRLARIAESIMRKVAGGVSLVLESAPTQLGFF</sequence>
<dbReference type="InterPro" id="IPR015278">
    <property type="entry name" value="BglII-like"/>
</dbReference>
<evidence type="ECO:0000313" key="2">
    <source>
        <dbReference type="Proteomes" id="UP000245081"/>
    </source>
</evidence>